<protein>
    <submittedName>
        <fullName evidence="1">Uncharacterized protein</fullName>
    </submittedName>
</protein>
<gene>
    <name evidence="1" type="ORF">LEP1GSC203_3647</name>
</gene>
<dbReference type="AlphaFoldDB" id="N1VQN6"/>
<dbReference type="EMBL" id="AOGW02000009">
    <property type="protein sequence ID" value="EMY62034.1"/>
    <property type="molecule type" value="Genomic_DNA"/>
</dbReference>
<dbReference type="STRING" id="1257025.LEP1GSC203_3647"/>
<dbReference type="Proteomes" id="UP000012371">
    <property type="component" value="Unassembled WGS sequence"/>
</dbReference>
<reference evidence="1" key="1">
    <citation type="submission" date="2013-03" db="EMBL/GenBank/DDBJ databases">
        <authorList>
            <person name="Harkins D.M."/>
            <person name="Durkin A.S."/>
            <person name="Brinkac L.M."/>
            <person name="Haft D.H."/>
            <person name="Selengut J.D."/>
            <person name="Sanka R."/>
            <person name="DePew J."/>
            <person name="Purushe J."/>
            <person name="Hartskeerl R.A."/>
            <person name="Ahmed A."/>
            <person name="van der Linden H."/>
            <person name="Goris M.G.A."/>
            <person name="Vinetz J.M."/>
            <person name="Sutton G.G."/>
            <person name="Nierman W.C."/>
            <person name="Fouts D.E."/>
        </authorList>
    </citation>
    <scope>NUCLEOTIDE SEQUENCE [LARGE SCALE GENOMIC DNA]</scope>
    <source>
        <strain evidence="1">LT 11-33</strain>
    </source>
</reference>
<proteinExistence type="predicted"/>
<comment type="caution">
    <text evidence="1">The sequence shown here is derived from an EMBL/GenBank/DDBJ whole genome shotgun (WGS) entry which is preliminary data.</text>
</comment>
<sequence>MDRLIRAIGKVLVEEMGRFKPSLNPDIKFPVFLGKHSIDE</sequence>
<organism evidence="1 2">
    <name type="scientific">Leptospira terpstrae serovar Hualin str. LT 11-33 = ATCC 700639</name>
    <dbReference type="NCBI Taxonomy" id="1257025"/>
    <lineage>
        <taxon>Bacteria</taxon>
        <taxon>Pseudomonadati</taxon>
        <taxon>Spirochaetota</taxon>
        <taxon>Spirochaetia</taxon>
        <taxon>Leptospirales</taxon>
        <taxon>Leptospiraceae</taxon>
        <taxon>Leptospira</taxon>
    </lineage>
</organism>
<keyword evidence="2" id="KW-1185">Reference proteome</keyword>
<accession>N1VQN6</accession>
<evidence type="ECO:0000313" key="1">
    <source>
        <dbReference type="EMBL" id="EMY62034.1"/>
    </source>
</evidence>
<evidence type="ECO:0000313" key="2">
    <source>
        <dbReference type="Proteomes" id="UP000012371"/>
    </source>
</evidence>
<name>N1VQN6_9LEPT</name>